<dbReference type="InterPro" id="IPR011990">
    <property type="entry name" value="TPR-like_helical_dom_sf"/>
</dbReference>
<gene>
    <name evidence="2" type="ORF">EI983_10845</name>
</gene>
<keyword evidence="3" id="KW-1185">Reference proteome</keyword>
<proteinExistence type="predicted"/>
<sequence>MRHLKSALLASCLGLTLAAPVAAEGDPKPGILDVITPDRVAESVASLSISALRTVMEVEYEHLSTDIMRGTVSLSGVTLRPQLPYDRARQCEITIQRAGFDLGKFRPDLSASNASVTMIGAKANIACVPRELGLAMRAAGYNEVELDRLAMEVDYVHGTGEIRTNGSAAINNMLTIDLATAGAILPRLNEYGTPGDPAIRVRKAVLGIQDTGGWERLSSQIPENLRQPEVIQGLGTEELTNMLSNNGTRALTATERNFIDDLMEHVAEFIRDPGEITIEAQLPASGIVLEPDVYETPEELLQALAPDARTAPRAQSDLLDPALLARINGDLSGPERLELAQALLAGAGVPKAEGLVPDLLAPLLGDGTDEAARAALLTARAQLTIDPASAYRNSLAASSARLPGAVPLLDALEAKLTTGEVIAAQDAHSPGYAALPDGADIRAVRELALAHFTGLGAPRNYRQAYYFALIAEAAGDIGAQPLREDIEARFANRGEAVDALWSDLRIATQQQALGDWIAEDLATRFLRSE</sequence>
<accession>A0A6I6INP7</accession>
<dbReference type="Gene3D" id="1.25.40.10">
    <property type="entry name" value="Tetratricopeptide repeat domain"/>
    <property type="match status" value="1"/>
</dbReference>
<dbReference type="AlphaFoldDB" id="A0A6I6INP7"/>
<name>A0A6I6INP7_9RHOB</name>
<evidence type="ECO:0000313" key="2">
    <source>
        <dbReference type="EMBL" id="QGX98740.1"/>
    </source>
</evidence>
<dbReference type="OrthoDB" id="7793983at2"/>
<dbReference type="Proteomes" id="UP000428330">
    <property type="component" value="Chromosome"/>
</dbReference>
<dbReference type="RefSeq" id="WP_157707424.1">
    <property type="nucleotide sequence ID" value="NZ_CP034348.1"/>
</dbReference>
<protein>
    <recommendedName>
        <fullName evidence="4">Sel1 repeat family protein</fullName>
    </recommendedName>
</protein>
<dbReference type="EMBL" id="CP034348">
    <property type="protein sequence ID" value="QGX98740.1"/>
    <property type="molecule type" value="Genomic_DNA"/>
</dbReference>
<evidence type="ECO:0000256" key="1">
    <source>
        <dbReference type="SAM" id="SignalP"/>
    </source>
</evidence>
<evidence type="ECO:0008006" key="4">
    <source>
        <dbReference type="Google" id="ProtNLM"/>
    </source>
</evidence>
<evidence type="ECO:0000313" key="3">
    <source>
        <dbReference type="Proteomes" id="UP000428330"/>
    </source>
</evidence>
<dbReference type="KEGG" id="rom:EI983_10845"/>
<feature type="chain" id="PRO_5026317783" description="Sel1 repeat family protein" evidence="1">
    <location>
        <begin position="24"/>
        <end position="529"/>
    </location>
</feature>
<reference evidence="3" key="1">
    <citation type="submission" date="2018-12" db="EMBL/GenBank/DDBJ databases">
        <title>Complete genome sequence of Roseovarius sp. MME-070.</title>
        <authorList>
            <person name="Nam Y.-D."/>
            <person name="Kang J."/>
            <person name="Chung W.-H."/>
            <person name="Park Y.S."/>
        </authorList>
    </citation>
    <scope>NUCLEOTIDE SEQUENCE [LARGE SCALE GENOMIC DNA]</scope>
    <source>
        <strain evidence="3">MME-070</strain>
    </source>
</reference>
<organism evidence="2 3">
    <name type="scientific">Roseovarius faecimaris</name>
    <dbReference type="NCBI Taxonomy" id="2494550"/>
    <lineage>
        <taxon>Bacteria</taxon>
        <taxon>Pseudomonadati</taxon>
        <taxon>Pseudomonadota</taxon>
        <taxon>Alphaproteobacteria</taxon>
        <taxon>Rhodobacterales</taxon>
        <taxon>Roseobacteraceae</taxon>
        <taxon>Roseovarius</taxon>
    </lineage>
</organism>
<keyword evidence="1" id="KW-0732">Signal</keyword>
<feature type="signal peptide" evidence="1">
    <location>
        <begin position="1"/>
        <end position="23"/>
    </location>
</feature>